<gene>
    <name evidence="1" type="ORF">MM171B02524_0009</name>
</gene>
<dbReference type="AlphaFoldDB" id="A0A6M3X784"/>
<reference evidence="1" key="1">
    <citation type="submission" date="2020-03" db="EMBL/GenBank/DDBJ databases">
        <title>The deep terrestrial virosphere.</title>
        <authorList>
            <person name="Holmfeldt K."/>
            <person name="Nilsson E."/>
            <person name="Simone D."/>
            <person name="Lopez-Fernandez M."/>
            <person name="Wu X."/>
            <person name="de Brujin I."/>
            <person name="Lundin D."/>
            <person name="Andersson A."/>
            <person name="Bertilsson S."/>
            <person name="Dopson M."/>
        </authorList>
    </citation>
    <scope>NUCLEOTIDE SEQUENCE</scope>
    <source>
        <strain evidence="1">MM171B02524</strain>
    </source>
</reference>
<organism evidence="1">
    <name type="scientific">viral metagenome</name>
    <dbReference type="NCBI Taxonomy" id="1070528"/>
    <lineage>
        <taxon>unclassified sequences</taxon>
        <taxon>metagenomes</taxon>
        <taxon>organismal metagenomes</taxon>
    </lineage>
</organism>
<sequence length="166" mass="16411">MPLIRIQSYPGGRQVFIASEEISHLAVISINKTGPRYVELGTNALQELVCGVAYGAVSGTVSGGIIRAVTQGIVSGVALAADVMAGDRVACASAGKITPLNSIQPAGLVSGLTGSGHLILSGIGGGIISGYATAVAFNTARVLGKALASGFVLSGHTVPVLVTLGG</sequence>
<name>A0A6M3X784_9ZZZZ</name>
<accession>A0A6M3X784</accession>
<evidence type="ECO:0000313" key="1">
    <source>
        <dbReference type="EMBL" id="QJH93033.1"/>
    </source>
</evidence>
<dbReference type="EMBL" id="MT143940">
    <property type="protein sequence ID" value="QJH93033.1"/>
    <property type="molecule type" value="Genomic_DNA"/>
</dbReference>
<protein>
    <submittedName>
        <fullName evidence="1">Uncharacterized protein</fullName>
    </submittedName>
</protein>
<proteinExistence type="predicted"/>